<proteinExistence type="inferred from homology"/>
<dbReference type="GO" id="GO:0005737">
    <property type="term" value="C:cytoplasm"/>
    <property type="evidence" value="ECO:0007669"/>
    <property type="project" value="TreeGrafter"/>
</dbReference>
<reference evidence="14 15" key="1">
    <citation type="journal article" date="2012" name="Stand. Genomic Sci.">
        <title>Complete genome sequence of Liberibacter crescens BT-1.</title>
        <authorList>
            <person name="Leonard M.T."/>
            <person name="Fagen J.R."/>
            <person name="Davis-Richardson A.G."/>
            <person name="Davis M.J."/>
            <person name="Triplett E.W."/>
        </authorList>
    </citation>
    <scope>NUCLEOTIDE SEQUENCE [LARGE SCALE GENOMIC DNA]</scope>
    <source>
        <strain evidence="14 15">BT-1</strain>
    </source>
</reference>
<comment type="subunit">
    <text evidence="3">Oligomer of 12 subunits arranged in the form of two hexameric ring.</text>
</comment>
<evidence type="ECO:0000259" key="13">
    <source>
        <dbReference type="PROSITE" id="PS51987"/>
    </source>
</evidence>
<dbReference type="SMART" id="SM01230">
    <property type="entry name" value="Gln-synt_C"/>
    <property type="match status" value="1"/>
</dbReference>
<feature type="binding site" evidence="8">
    <location>
        <position position="222"/>
    </location>
    <ligand>
        <name>Mg(2+)</name>
        <dbReference type="ChEBI" id="CHEBI:18420"/>
        <label>1</label>
    </ligand>
</feature>
<dbReference type="SUPFAM" id="SSF55931">
    <property type="entry name" value="Glutamine synthetase/guanido kinase"/>
    <property type="match status" value="1"/>
</dbReference>
<dbReference type="AlphaFoldDB" id="L0EVE8"/>
<keyword evidence="8" id="KW-0460">Magnesium</keyword>
<dbReference type="PANTHER" id="PTHR43407">
    <property type="entry name" value="GLUTAMINE SYNTHETASE"/>
    <property type="match status" value="1"/>
</dbReference>
<evidence type="ECO:0000256" key="9">
    <source>
        <dbReference type="PIRSR" id="PIRSR604809-50"/>
    </source>
</evidence>
<feature type="binding site" evidence="6">
    <location>
        <position position="341"/>
    </location>
    <ligand>
        <name>L-glutamate</name>
        <dbReference type="ChEBI" id="CHEBI:29985"/>
    </ligand>
</feature>
<protein>
    <recommendedName>
        <fullName evidence="5">Glutamine synthetase I beta</fullName>
    </recommendedName>
</protein>
<evidence type="ECO:0000313" key="14">
    <source>
        <dbReference type="EMBL" id="AGA64371.1"/>
    </source>
</evidence>
<feature type="binding site" evidence="6">
    <location>
        <begin position="266"/>
        <end position="267"/>
    </location>
    <ligand>
        <name>L-glutamate</name>
        <dbReference type="ChEBI" id="CHEBI:29985"/>
    </ligand>
</feature>
<feature type="binding site" evidence="8">
    <location>
        <position position="359"/>
    </location>
    <ligand>
        <name>Mg(2+)</name>
        <dbReference type="ChEBI" id="CHEBI:18420"/>
        <label>1</label>
    </ligand>
</feature>
<evidence type="ECO:0000256" key="4">
    <source>
        <dbReference type="ARBA" id="ARBA00023231"/>
    </source>
</evidence>
<keyword evidence="9" id="KW-0597">Phosphoprotein</keyword>
<dbReference type="InterPro" id="IPR008146">
    <property type="entry name" value="Gln_synth_cat_dom"/>
</dbReference>
<comment type="function">
    <text evidence="1">Catalyzes the ATP-dependent biosynthesis of glutamine from glutamate and ammonia.</text>
</comment>
<dbReference type="InterPro" id="IPR008147">
    <property type="entry name" value="Gln_synt_N"/>
</dbReference>
<dbReference type="Gene3D" id="3.10.20.70">
    <property type="entry name" value="Glutamine synthetase, N-terminal domain"/>
    <property type="match status" value="1"/>
</dbReference>
<name>L0EVE8_LIBCB</name>
<feature type="binding site" evidence="8">
    <location>
        <position position="134"/>
    </location>
    <ligand>
        <name>Mg(2+)</name>
        <dbReference type="ChEBI" id="CHEBI:18420"/>
        <label>1</label>
    </ligand>
</feature>
<dbReference type="Pfam" id="PF00120">
    <property type="entry name" value="Gln-synt_C"/>
    <property type="match status" value="1"/>
</dbReference>
<evidence type="ECO:0000256" key="6">
    <source>
        <dbReference type="PIRSR" id="PIRSR604809-1"/>
    </source>
</evidence>
<dbReference type="PROSITE" id="PS51986">
    <property type="entry name" value="GS_BETA_GRASP"/>
    <property type="match status" value="1"/>
</dbReference>
<dbReference type="InterPro" id="IPR004809">
    <property type="entry name" value="Gln_synth_I"/>
</dbReference>
<feature type="binding site" evidence="7">
    <location>
        <position position="354"/>
    </location>
    <ligand>
        <name>ATP</name>
        <dbReference type="ChEBI" id="CHEBI:30616"/>
    </ligand>
</feature>
<dbReference type="InterPro" id="IPR027303">
    <property type="entry name" value="Gln_synth_gly_rich_site"/>
</dbReference>
<dbReference type="STRING" id="1215343.B488_03790"/>
<dbReference type="KEGG" id="lcc:B488_03790"/>
<feature type="binding site" evidence="8">
    <location>
        <position position="132"/>
    </location>
    <ligand>
        <name>Mg(2+)</name>
        <dbReference type="ChEBI" id="CHEBI:18420"/>
        <label>1</label>
    </ligand>
</feature>
<feature type="domain" description="GS catalytic" evidence="13">
    <location>
        <begin position="107"/>
        <end position="470"/>
    </location>
</feature>
<keyword evidence="14" id="KW-0436">Ligase</keyword>
<evidence type="ECO:0000256" key="1">
    <source>
        <dbReference type="ARBA" id="ARBA00003117"/>
    </source>
</evidence>
<evidence type="ECO:0000256" key="10">
    <source>
        <dbReference type="PROSITE-ProRule" id="PRU01330"/>
    </source>
</evidence>
<dbReference type="GO" id="GO:0006542">
    <property type="term" value="P:glutamine biosynthetic process"/>
    <property type="evidence" value="ECO:0007669"/>
    <property type="project" value="InterPro"/>
</dbReference>
<keyword evidence="8" id="KW-0479">Metal-binding</keyword>
<dbReference type="Gene3D" id="3.30.590.10">
    <property type="entry name" value="Glutamine synthetase/guanido kinase, catalytic domain"/>
    <property type="match status" value="1"/>
</dbReference>
<feature type="binding site" evidence="8">
    <location>
        <position position="215"/>
    </location>
    <ligand>
        <name>Mg(2+)</name>
        <dbReference type="ChEBI" id="CHEBI:18420"/>
        <label>1</label>
    </ligand>
</feature>
<dbReference type="PROSITE" id="PS51987">
    <property type="entry name" value="GS_CATALYTIC"/>
    <property type="match status" value="1"/>
</dbReference>
<evidence type="ECO:0000259" key="12">
    <source>
        <dbReference type="PROSITE" id="PS51986"/>
    </source>
</evidence>
<dbReference type="GO" id="GO:0019740">
    <property type="term" value="P:nitrogen utilization"/>
    <property type="evidence" value="ECO:0007669"/>
    <property type="project" value="TreeGrafter"/>
</dbReference>
<feature type="binding site" evidence="6">
    <location>
        <position position="329"/>
    </location>
    <ligand>
        <name>L-glutamate</name>
        <dbReference type="ChEBI" id="CHEBI:29985"/>
    </ligand>
</feature>
<evidence type="ECO:0000256" key="2">
    <source>
        <dbReference type="ARBA" id="ARBA00009897"/>
    </source>
</evidence>
<accession>L0EVE8</accession>
<dbReference type="GO" id="GO:0046872">
    <property type="term" value="F:metal ion binding"/>
    <property type="evidence" value="ECO:0007669"/>
    <property type="project" value="UniProtKB-KW"/>
</dbReference>
<feature type="binding site" evidence="8">
    <location>
        <position position="271"/>
    </location>
    <ligand>
        <name>Mg(2+)</name>
        <dbReference type="ChEBI" id="CHEBI:18420"/>
        <label>1</label>
    </ligand>
</feature>
<feature type="modified residue" description="O-AMP-tyrosine" evidence="9">
    <location>
        <position position="399"/>
    </location>
</feature>
<dbReference type="NCBIfam" id="TIGR00653">
    <property type="entry name" value="GlnA"/>
    <property type="match status" value="1"/>
</dbReference>
<dbReference type="Proteomes" id="UP000010799">
    <property type="component" value="Chromosome"/>
</dbReference>
<feature type="binding site" evidence="7">
    <location>
        <position position="210"/>
    </location>
    <ligand>
        <name>ATP</name>
        <dbReference type="ChEBI" id="CHEBI:30616"/>
    </ligand>
</feature>
<dbReference type="EMBL" id="CP003789">
    <property type="protein sequence ID" value="AGA64371.1"/>
    <property type="molecule type" value="Genomic_DNA"/>
</dbReference>
<keyword evidence="4" id="KW-0535">Nitrogen fixation</keyword>
<evidence type="ECO:0000256" key="5">
    <source>
        <dbReference type="ARBA" id="ARBA00033230"/>
    </source>
</evidence>
<dbReference type="InterPro" id="IPR036651">
    <property type="entry name" value="Gln_synt_N_sf"/>
</dbReference>
<dbReference type="InterPro" id="IPR001637">
    <property type="entry name" value="Gln_synth_I_adenylation_site"/>
</dbReference>
<feature type="domain" description="GS beta-grasp" evidence="12">
    <location>
        <begin position="15"/>
        <end position="99"/>
    </location>
</feature>
<dbReference type="GO" id="GO:0016020">
    <property type="term" value="C:membrane"/>
    <property type="evidence" value="ECO:0007669"/>
    <property type="project" value="TreeGrafter"/>
</dbReference>
<dbReference type="PATRIC" id="fig|1215343.11.peg.388"/>
<evidence type="ECO:0000256" key="7">
    <source>
        <dbReference type="PIRSR" id="PIRSR604809-2"/>
    </source>
</evidence>
<feature type="binding site" evidence="6">
    <location>
        <position position="361"/>
    </location>
    <ligand>
        <name>L-glutamate</name>
        <dbReference type="ChEBI" id="CHEBI:29985"/>
    </ligand>
</feature>
<keyword evidence="7" id="KW-0547">Nucleotide-binding</keyword>
<evidence type="ECO:0000256" key="8">
    <source>
        <dbReference type="PIRSR" id="PIRSR604809-3"/>
    </source>
</evidence>
<evidence type="ECO:0000313" key="15">
    <source>
        <dbReference type="Proteomes" id="UP000010799"/>
    </source>
</evidence>
<evidence type="ECO:0000256" key="11">
    <source>
        <dbReference type="RuleBase" id="RU000384"/>
    </source>
</evidence>
<keyword evidence="7" id="KW-0067">ATP-binding</keyword>
<dbReference type="PROSITE" id="PS00182">
    <property type="entry name" value="GLNA_ADENYLATION"/>
    <property type="match status" value="1"/>
</dbReference>
<sequence length="470" mass="53324">MTYSASDLINQIKENDVKFLDLRFTDMKGKFHHITLDTSIIDEELLCNGIVFDASSILGWKDINQSDMLLKPDIKTKHLDPFFAQSTMGIICDVYDPSSNTPYNRDPRYIAKKAEDYLKNTGIGDVFFVGPEVEFFVFDTIKYNVTPYSSVFKINSSELPIDIDDDSSRENSGHRPTLKGGYVPLFPQDSLHDMRSEMLTSMKKMGLCVEKHHHEVSPAQHELGLKFDTLLCTGDHVQIYKYIVHQVSNCYCKTATFMPKPISSTNGSGMHINMSIWKKDQPVFVGNQECGLSETCLYFIGGIIKHAKALNAFANPSTNSYKRLVSGYEAPVQLVYSTHNRSAACRIPFATHSKTKRIEIRFADPSANLYLTAAAMLMAGLDGIKNKIHPGKPIDRNIYNMPPDEIKNIPRVCNSLREALESLNNDREFLKKGNVFDDDQIDSFIELKMEEVIRLEMTPHPLEFEMYYSS</sequence>
<dbReference type="GO" id="GO:0004356">
    <property type="term" value="F:glutamine synthetase activity"/>
    <property type="evidence" value="ECO:0007669"/>
    <property type="project" value="InterPro"/>
</dbReference>
<gene>
    <name evidence="14" type="ordered locus">B488_03790</name>
</gene>
<dbReference type="PANTHER" id="PTHR43407:SF2">
    <property type="entry name" value="GLUTAMINE SYNTHETASE"/>
    <property type="match status" value="1"/>
</dbReference>
<comment type="similarity">
    <text evidence="2 10 11">Belongs to the glutamine synthetase family.</text>
</comment>
<organism evidence="14 15">
    <name type="scientific">Liberibacter crescens (strain BT-1)</name>
    <dbReference type="NCBI Taxonomy" id="1215343"/>
    <lineage>
        <taxon>Bacteria</taxon>
        <taxon>Pseudomonadati</taxon>
        <taxon>Pseudomonadota</taxon>
        <taxon>Alphaproteobacteria</taxon>
        <taxon>Hyphomicrobiales</taxon>
        <taxon>Rhizobiaceae</taxon>
        <taxon>Liberibacter</taxon>
    </lineage>
</organism>
<dbReference type="RefSeq" id="WP_015272798.1">
    <property type="nucleotide sequence ID" value="NC_019907.1"/>
</dbReference>
<dbReference type="Pfam" id="PF03951">
    <property type="entry name" value="Gln-synt_N"/>
    <property type="match status" value="1"/>
</dbReference>
<dbReference type="SUPFAM" id="SSF54368">
    <property type="entry name" value="Glutamine synthetase, N-terminal domain"/>
    <property type="match status" value="1"/>
</dbReference>
<dbReference type="PROSITE" id="PS00181">
    <property type="entry name" value="GLNA_ATP"/>
    <property type="match status" value="1"/>
</dbReference>
<comment type="cofactor">
    <cofactor evidence="8">
        <name>Mg(2+)</name>
        <dbReference type="ChEBI" id="CHEBI:18420"/>
    </cofactor>
    <text evidence="8">Binds 2 Mg(2+) ions per subunit.</text>
</comment>
<feature type="binding site" evidence="7">
    <location>
        <position position="341"/>
    </location>
    <ligand>
        <name>ATP</name>
        <dbReference type="ChEBI" id="CHEBI:30616"/>
    </ligand>
</feature>
<dbReference type="eggNOG" id="COG0174">
    <property type="taxonomic scope" value="Bacteria"/>
</dbReference>
<dbReference type="HOGENOM" id="CLU_017290_1_2_5"/>
<evidence type="ECO:0000256" key="3">
    <source>
        <dbReference type="ARBA" id="ARBA00011258"/>
    </source>
</evidence>
<feature type="binding site" evidence="6">
    <location>
        <position position="323"/>
    </location>
    <ligand>
        <name>L-glutamate</name>
        <dbReference type="ChEBI" id="CHEBI:29985"/>
    </ligand>
</feature>
<dbReference type="GO" id="GO:0005524">
    <property type="term" value="F:ATP binding"/>
    <property type="evidence" value="ECO:0007669"/>
    <property type="project" value="UniProtKB-KW"/>
</dbReference>
<keyword evidence="15" id="KW-1185">Reference proteome</keyword>
<dbReference type="InterPro" id="IPR014746">
    <property type="entry name" value="Gln_synth/guanido_kin_cat_dom"/>
</dbReference>